<sequence>MIRRIEKLILREIDFNLLKSHAEKIYPLEAPAILIGKIMANIASVDEVILTKNNDESPISFTIDSTELLEIYKKANRENKEVVGIFHSHPAPPKPSRLDMKFMSSNPFVWIIMSMPGGDFEAYQLWNNILHKVNIIFN</sequence>
<evidence type="ECO:0000256" key="1">
    <source>
        <dbReference type="ARBA" id="ARBA00022670"/>
    </source>
</evidence>
<dbReference type="CDD" id="cd08070">
    <property type="entry name" value="MPN_like"/>
    <property type="match status" value="1"/>
</dbReference>
<name>A0A075G4Z3_9ARCH</name>
<feature type="domain" description="JAB" evidence="6">
    <location>
        <begin position="20"/>
        <end position="116"/>
    </location>
</feature>
<evidence type="ECO:0000313" key="7">
    <source>
        <dbReference type="EMBL" id="AIE98678.1"/>
    </source>
</evidence>
<dbReference type="GO" id="GO:0008270">
    <property type="term" value="F:zinc ion binding"/>
    <property type="evidence" value="ECO:0007669"/>
    <property type="project" value="TreeGrafter"/>
</dbReference>
<reference evidence="7" key="1">
    <citation type="journal article" date="2014" name="Genome Biol. Evol.">
        <title>Pangenome evidence for extensive interdomain horizontal transfer affecting lineage core and shell genes in uncultured planktonic thaumarchaeota and euryarchaeota.</title>
        <authorList>
            <person name="Deschamps P."/>
            <person name="Zivanovic Y."/>
            <person name="Moreira D."/>
            <person name="Rodriguez-Valera F."/>
            <person name="Lopez-Garcia P."/>
        </authorList>
    </citation>
    <scope>NUCLEOTIDE SEQUENCE</scope>
</reference>
<dbReference type="InterPro" id="IPR051929">
    <property type="entry name" value="VirAsm_ModProt"/>
</dbReference>
<dbReference type="PANTHER" id="PTHR34858">
    <property type="entry name" value="CYSO-CYSTEINE PEPTIDASE"/>
    <property type="match status" value="1"/>
</dbReference>
<evidence type="ECO:0000256" key="5">
    <source>
        <dbReference type="ARBA" id="ARBA00023049"/>
    </source>
</evidence>
<evidence type="ECO:0000256" key="3">
    <source>
        <dbReference type="ARBA" id="ARBA00022801"/>
    </source>
</evidence>
<dbReference type="AlphaFoldDB" id="A0A075G4Z3"/>
<dbReference type="GO" id="GO:0008235">
    <property type="term" value="F:metalloexopeptidase activity"/>
    <property type="evidence" value="ECO:0007669"/>
    <property type="project" value="TreeGrafter"/>
</dbReference>
<dbReference type="InterPro" id="IPR028090">
    <property type="entry name" value="JAB_dom_prok"/>
</dbReference>
<dbReference type="Pfam" id="PF14464">
    <property type="entry name" value="Prok-JAB"/>
    <property type="match status" value="1"/>
</dbReference>
<keyword evidence="5" id="KW-0482">Metalloprotease</keyword>
<organism evidence="7">
    <name type="scientific">uncultured marine thaumarchaeote KM3_06_C02</name>
    <dbReference type="NCBI Taxonomy" id="1455976"/>
    <lineage>
        <taxon>Archaea</taxon>
        <taxon>Nitrososphaerota</taxon>
        <taxon>environmental samples</taxon>
    </lineage>
</organism>
<evidence type="ECO:0000256" key="2">
    <source>
        <dbReference type="ARBA" id="ARBA00022723"/>
    </source>
</evidence>
<proteinExistence type="predicted"/>
<dbReference type="EMBL" id="KF900541">
    <property type="protein sequence ID" value="AIE98678.1"/>
    <property type="molecule type" value="Genomic_DNA"/>
</dbReference>
<dbReference type="GO" id="GO:0006508">
    <property type="term" value="P:proteolysis"/>
    <property type="evidence" value="ECO:0007669"/>
    <property type="project" value="UniProtKB-KW"/>
</dbReference>
<dbReference type="Gene3D" id="3.40.140.10">
    <property type="entry name" value="Cytidine Deaminase, domain 2"/>
    <property type="match status" value="1"/>
</dbReference>
<accession>A0A075G4Z3</accession>
<keyword evidence="2" id="KW-0479">Metal-binding</keyword>
<keyword evidence="3" id="KW-0378">Hydrolase</keyword>
<dbReference type="SUPFAM" id="SSF102712">
    <property type="entry name" value="JAB1/MPN domain"/>
    <property type="match status" value="1"/>
</dbReference>
<keyword evidence="4" id="KW-0862">Zinc</keyword>
<dbReference type="PANTHER" id="PTHR34858:SF1">
    <property type="entry name" value="CYSO-CYSTEINE PEPTIDASE"/>
    <property type="match status" value="1"/>
</dbReference>
<protein>
    <submittedName>
        <fullName evidence="7">Mov34/MPN/PAD-1 family protein</fullName>
    </submittedName>
</protein>
<keyword evidence="1" id="KW-0645">Protease</keyword>
<evidence type="ECO:0000256" key="4">
    <source>
        <dbReference type="ARBA" id="ARBA00022833"/>
    </source>
</evidence>
<evidence type="ECO:0000259" key="6">
    <source>
        <dbReference type="Pfam" id="PF14464"/>
    </source>
</evidence>